<organism evidence="2 3">
    <name type="scientific">Thiocapsa rosea</name>
    <dbReference type="NCBI Taxonomy" id="69360"/>
    <lineage>
        <taxon>Bacteria</taxon>
        <taxon>Pseudomonadati</taxon>
        <taxon>Pseudomonadota</taxon>
        <taxon>Gammaproteobacteria</taxon>
        <taxon>Chromatiales</taxon>
        <taxon>Chromatiaceae</taxon>
        <taxon>Thiocapsa</taxon>
    </lineage>
</organism>
<dbReference type="SUPFAM" id="SSF53067">
    <property type="entry name" value="Actin-like ATPase domain"/>
    <property type="match status" value="1"/>
</dbReference>
<dbReference type="GO" id="GO:0016787">
    <property type="term" value="F:hydrolase activity"/>
    <property type="evidence" value="ECO:0007669"/>
    <property type="project" value="InterPro"/>
</dbReference>
<feature type="domain" description="Hydantoinase A/oxoprolinase" evidence="1">
    <location>
        <begin position="73"/>
        <end position="323"/>
    </location>
</feature>
<reference evidence="2 3" key="1">
    <citation type="submission" date="2018-10" db="EMBL/GenBank/DDBJ databases">
        <title>Genomic Encyclopedia of Archaeal and Bacterial Type Strains, Phase II (KMG-II): from individual species to whole genera.</title>
        <authorList>
            <person name="Goeker M."/>
        </authorList>
    </citation>
    <scope>NUCLEOTIDE SEQUENCE [LARGE SCALE GENOMIC DNA]</scope>
    <source>
        <strain evidence="2 3">DSM 235</strain>
    </source>
</reference>
<proteinExistence type="predicted"/>
<dbReference type="InterPro" id="IPR002756">
    <property type="entry name" value="MfnF"/>
</dbReference>
<dbReference type="Gene3D" id="3.30.420.40">
    <property type="match status" value="1"/>
</dbReference>
<evidence type="ECO:0000259" key="1">
    <source>
        <dbReference type="Pfam" id="PF01968"/>
    </source>
</evidence>
<sequence>MQVAQSMSVWSMPVPHERWLGWDLGGAHLKAVQLDARGRVEAVLLIPCPLWQGLDRLEAGIDRVLECLAIRARRHAITMTGELADLFDGRTEGVAALIACMQGRLAGETIKVYAGTDGLLDPEDALRAASRVASANWLASASMVAARRPAGLLVDIGSTTTDLIPIKEGRVVARGYSDSERLAHGELIYSGVARTPLMALARRAPFGGQWIPLMAEHFATTADVYRLTGDLPEHADLLPSADGREKSRKASAARLARMLGLDAAQADPATWRGLAAHFGERQLRILADTCECLLSRGDLAEDDPIVGCGVGRFLVRKLAKRLNRPYVDFRGLLETTTESASPDVADCAPAAAVAFLAAEMDAR</sequence>
<dbReference type="InterPro" id="IPR002821">
    <property type="entry name" value="Hydantoinase_A"/>
</dbReference>
<accession>A0A495VCQ3</accession>
<dbReference type="NCBIfam" id="TIGR03123">
    <property type="entry name" value="one_C_unchar_1"/>
    <property type="match status" value="1"/>
</dbReference>
<evidence type="ECO:0000313" key="3">
    <source>
        <dbReference type="Proteomes" id="UP000274556"/>
    </source>
</evidence>
<dbReference type="AlphaFoldDB" id="A0A495VCQ3"/>
<comment type="caution">
    <text evidence="2">The sequence shown here is derived from an EMBL/GenBank/DDBJ whole genome shotgun (WGS) entry which is preliminary data.</text>
</comment>
<dbReference type="Pfam" id="PF01968">
    <property type="entry name" value="Hydantoinase_A"/>
    <property type="match status" value="1"/>
</dbReference>
<dbReference type="Gene3D" id="3.30.420.190">
    <property type="entry name" value="conserved archaeal protein q6m145"/>
    <property type="match status" value="1"/>
</dbReference>
<dbReference type="Proteomes" id="UP000274556">
    <property type="component" value="Unassembled WGS sequence"/>
</dbReference>
<name>A0A495VCQ3_9GAMM</name>
<dbReference type="InterPro" id="IPR043129">
    <property type="entry name" value="ATPase_NBD"/>
</dbReference>
<dbReference type="EMBL" id="RBXL01000001">
    <property type="protein sequence ID" value="RKT47119.1"/>
    <property type="molecule type" value="Genomic_DNA"/>
</dbReference>
<protein>
    <submittedName>
        <fullName evidence="2">Putative H4MPT-linked C1 transfer pathway protein</fullName>
    </submittedName>
</protein>
<gene>
    <name evidence="2" type="ORF">BDD21_4674</name>
</gene>
<evidence type="ECO:0000313" key="2">
    <source>
        <dbReference type="EMBL" id="RKT47119.1"/>
    </source>
</evidence>
<keyword evidence="3" id="KW-1185">Reference proteome</keyword>